<evidence type="ECO:0000313" key="7">
    <source>
        <dbReference type="Proteomes" id="UP001608902"/>
    </source>
</evidence>
<sequence length="292" mass="33657">MQIFFWNISATNNPHNGLIIFLSCVISCIFLLSIWNEKLGTVDVEHQIQVQQQVTSVRWRYKSWHFYGNFSITKEERKILTKFSSLFLLPSKDEIILMATTEVNGTGVQIGNVSIIRMEYSITNDYIKFFHENITRAVYGVQTTNVSFGGVQLKVPKNTKSFLRKWQKSEFIECLGLNVSSGAPSVIPKHFVRQMAIFRDFFEAYESGIFLFGGTLLGWYRECMFIDDTTDVDFAMSIREVTSHILDDMKCTKRFRLHWILGKVGLFSLPPICSYFNSSSFNRECSTVAPFV</sequence>
<dbReference type="PANTHER" id="PTHR15407:SF28">
    <property type="entry name" value="RIBITOL-5-PHOSPHATE TRANSFERASE FKTN"/>
    <property type="match status" value="1"/>
</dbReference>
<dbReference type="PANTHER" id="PTHR15407">
    <property type="entry name" value="FUKUTIN-RELATED"/>
    <property type="match status" value="1"/>
</dbReference>
<dbReference type="GO" id="GO:0016020">
    <property type="term" value="C:membrane"/>
    <property type="evidence" value="ECO:0007669"/>
    <property type="project" value="UniProtKB-SubCell"/>
</dbReference>
<evidence type="ECO:0000256" key="5">
    <source>
        <dbReference type="SAM" id="Phobius"/>
    </source>
</evidence>
<protein>
    <submittedName>
        <fullName evidence="6">Uncharacterized protein</fullName>
    </submittedName>
</protein>
<organism evidence="6 7">
    <name type="scientific">Gnathostoma spinigerum</name>
    <dbReference type="NCBI Taxonomy" id="75299"/>
    <lineage>
        <taxon>Eukaryota</taxon>
        <taxon>Metazoa</taxon>
        <taxon>Ecdysozoa</taxon>
        <taxon>Nematoda</taxon>
        <taxon>Chromadorea</taxon>
        <taxon>Rhabditida</taxon>
        <taxon>Spirurina</taxon>
        <taxon>Gnathostomatomorpha</taxon>
        <taxon>Gnathostomatoidea</taxon>
        <taxon>Gnathostomatidae</taxon>
        <taxon>Gnathostoma</taxon>
    </lineage>
</organism>
<dbReference type="Proteomes" id="UP001608902">
    <property type="component" value="Unassembled WGS sequence"/>
</dbReference>
<evidence type="ECO:0000256" key="2">
    <source>
        <dbReference type="ARBA" id="ARBA00022692"/>
    </source>
</evidence>
<evidence type="ECO:0000256" key="3">
    <source>
        <dbReference type="ARBA" id="ARBA00022989"/>
    </source>
</evidence>
<dbReference type="InterPro" id="IPR009644">
    <property type="entry name" value="FKTN/MNN4/W02B3.4-1"/>
</dbReference>
<dbReference type="EMBL" id="JBGFUD010004608">
    <property type="protein sequence ID" value="MFH4979768.1"/>
    <property type="molecule type" value="Genomic_DNA"/>
</dbReference>
<evidence type="ECO:0000256" key="1">
    <source>
        <dbReference type="ARBA" id="ARBA00004167"/>
    </source>
</evidence>
<dbReference type="AlphaFoldDB" id="A0ABD6ERX6"/>
<evidence type="ECO:0000313" key="6">
    <source>
        <dbReference type="EMBL" id="MFH4979768.1"/>
    </source>
</evidence>
<keyword evidence="2 5" id="KW-0812">Transmembrane</keyword>
<proteinExistence type="predicted"/>
<reference evidence="6 7" key="1">
    <citation type="submission" date="2024-08" db="EMBL/GenBank/DDBJ databases">
        <title>Gnathostoma spinigerum genome.</title>
        <authorList>
            <person name="Gonzalez-Bertolin B."/>
            <person name="Monzon S."/>
            <person name="Zaballos A."/>
            <person name="Jimenez P."/>
            <person name="Dekumyoy P."/>
            <person name="Varona S."/>
            <person name="Cuesta I."/>
            <person name="Sumanam S."/>
            <person name="Adisakwattana P."/>
            <person name="Gasser R.B."/>
            <person name="Hernandez-Gonzalez A."/>
            <person name="Young N.D."/>
            <person name="Perteguer M.J."/>
        </authorList>
    </citation>
    <scope>NUCLEOTIDE SEQUENCE [LARGE SCALE GENOMIC DNA]</scope>
    <source>
        <strain evidence="6">AL3</strain>
        <tissue evidence="6">Liver</tissue>
    </source>
</reference>
<name>A0ABD6ERX6_9BILA</name>
<evidence type="ECO:0000256" key="4">
    <source>
        <dbReference type="ARBA" id="ARBA00023136"/>
    </source>
</evidence>
<keyword evidence="3 5" id="KW-1133">Transmembrane helix</keyword>
<comment type="subcellular location">
    <subcellularLocation>
        <location evidence="1">Membrane</location>
        <topology evidence="1">Single-pass membrane protein</topology>
    </subcellularLocation>
</comment>
<keyword evidence="7" id="KW-1185">Reference proteome</keyword>
<feature type="transmembrane region" description="Helical" evidence="5">
    <location>
        <begin position="15"/>
        <end position="35"/>
    </location>
</feature>
<keyword evidence="4 5" id="KW-0472">Membrane</keyword>
<accession>A0ABD6ERX6</accession>
<comment type="caution">
    <text evidence="6">The sequence shown here is derived from an EMBL/GenBank/DDBJ whole genome shotgun (WGS) entry which is preliminary data.</text>
</comment>
<gene>
    <name evidence="6" type="ORF">AB6A40_006477</name>
</gene>